<dbReference type="EC" id="2.4.2.28" evidence="7"/>
<feature type="site" description="Important for substrate specificity" evidence="7">
    <location>
        <position position="272"/>
    </location>
</feature>
<reference evidence="9" key="1">
    <citation type="submission" date="2025-08" db="UniProtKB">
        <authorList>
            <consortium name="Ensembl"/>
        </authorList>
    </citation>
    <scope>IDENTIFICATION</scope>
</reference>
<evidence type="ECO:0000256" key="6">
    <source>
        <dbReference type="ARBA" id="ARBA00057208"/>
    </source>
</evidence>
<feature type="binding site" evidence="7">
    <location>
        <position position="235"/>
    </location>
    <ligand>
        <name>substrate</name>
    </ligand>
</feature>
<evidence type="ECO:0000256" key="1">
    <source>
        <dbReference type="ARBA" id="ARBA00022490"/>
    </source>
</evidence>
<feature type="domain" description="Nucleoside phosphorylase" evidence="8">
    <location>
        <begin position="51"/>
        <end position="294"/>
    </location>
</feature>
<sequence>MASGTTTTAVKALRGLDTRDRCVVGSFMLKRAQVLRVAAGFPGVLNTSLLIGIIGGTGLDDPEILEGRTEKYVDTPFGKPSDALILGKIKNVDCVLLARHGRQHTIMPSKVNYQANIWALKEEGCTHVIVTTACGSLREEIQPGDIVIIDQFIDRTTMRPQSFYDGSHSCARGVCHIPMAEPFCPKTREVLIETAKKLGLRCHSKGTMVTIEGPRFSSRAESFMFRTWGADVINMTTVPEVVLAKEAGICYASIAMATDYDCWKEHEEAVSVDRVLKTLKENANKAKSLLLTTIPQIGSTEWSETLHNLKVSVSHVQSGMSVDSLFFSYVHFTFGPHVFYASLDVFNKFL</sequence>
<evidence type="ECO:0000256" key="7">
    <source>
        <dbReference type="HAMAP-Rule" id="MF_03155"/>
    </source>
</evidence>
<keyword evidence="3 7" id="KW-0808">Transferase</keyword>
<dbReference type="Ensembl" id="ENSPTET00000019071.1">
    <property type="protein sequence ID" value="ENSPTEP00000012682.1"/>
    <property type="gene ID" value="ENSPTEG00000014226.1"/>
</dbReference>
<keyword evidence="10" id="KW-1185">Reference proteome</keyword>
<dbReference type="Proteomes" id="UP000694416">
    <property type="component" value="Unplaced"/>
</dbReference>
<dbReference type="UniPathway" id="UPA00904">
    <property type="reaction ID" value="UER00873"/>
</dbReference>
<reference evidence="9" key="2">
    <citation type="submission" date="2025-09" db="UniProtKB">
        <authorList>
            <consortium name="Ensembl"/>
        </authorList>
    </citation>
    <scope>IDENTIFICATION</scope>
</reference>
<evidence type="ECO:0000313" key="9">
    <source>
        <dbReference type="Ensembl" id="ENSPTEP00000012682.1"/>
    </source>
</evidence>
<organism evidence="9 10">
    <name type="scientific">Piliocolobus tephrosceles</name>
    <name type="common">Ugandan red Colobus</name>
    <dbReference type="NCBI Taxonomy" id="591936"/>
    <lineage>
        <taxon>Eukaryota</taxon>
        <taxon>Metazoa</taxon>
        <taxon>Chordata</taxon>
        <taxon>Craniata</taxon>
        <taxon>Vertebrata</taxon>
        <taxon>Euteleostomi</taxon>
        <taxon>Mammalia</taxon>
        <taxon>Eutheria</taxon>
        <taxon>Euarchontoglires</taxon>
        <taxon>Primates</taxon>
        <taxon>Haplorrhini</taxon>
        <taxon>Catarrhini</taxon>
        <taxon>Cercopithecidae</taxon>
        <taxon>Colobinae</taxon>
        <taxon>Piliocolobus</taxon>
    </lineage>
</organism>
<keyword evidence="1 7" id="KW-0963">Cytoplasm</keyword>
<feature type="site" description="Important for substrate specificity" evidence="7">
    <location>
        <position position="217"/>
    </location>
</feature>
<evidence type="ECO:0000313" key="10">
    <source>
        <dbReference type="Proteomes" id="UP000694416"/>
    </source>
</evidence>
<keyword evidence="5 7" id="KW-0539">Nucleus</keyword>
<dbReference type="InterPro" id="IPR018099">
    <property type="entry name" value="Purine_phosphorylase-2_CS"/>
</dbReference>
<feature type="binding site" evidence="7">
    <location>
        <position position="57"/>
    </location>
    <ligand>
        <name>phosphate</name>
        <dbReference type="ChEBI" id="CHEBI:43474"/>
    </ligand>
</feature>
<comment type="function">
    <text evidence="6 7">Catalyzes the reversible phosphorylation of S-methyl-5'-thioadenosine (MTA) to adenine and 5-methylthioribose-1-phosphate. Involved in the breakdown of MTA, a major by-product of polyamine biosynthesis. Responsible for the first step in the methionine salvage pathway after MTA has been generated from S-adenosylmethionine. Has broad substrate specificity with 6-aminopurine nucleosides as preferred substrates.</text>
</comment>
<evidence type="ECO:0000256" key="3">
    <source>
        <dbReference type="ARBA" id="ARBA00022679"/>
    </source>
</evidence>
<name>A0A8C9LLT9_9PRIM</name>
<dbReference type="InterPro" id="IPR035994">
    <property type="entry name" value="Nucleoside_phosphorylase_sf"/>
</dbReference>
<comment type="catalytic activity">
    <reaction evidence="7">
        <text>S-methyl-5'-thioadenosine + phosphate = 5-(methylsulfanyl)-alpha-D-ribose 1-phosphate + adenine</text>
        <dbReference type="Rhea" id="RHEA:11852"/>
        <dbReference type="ChEBI" id="CHEBI:16708"/>
        <dbReference type="ChEBI" id="CHEBI:17509"/>
        <dbReference type="ChEBI" id="CHEBI:43474"/>
        <dbReference type="ChEBI" id="CHEBI:58533"/>
        <dbReference type="EC" id="2.4.2.28"/>
    </reaction>
</comment>
<gene>
    <name evidence="7 9" type="primary">MTAP</name>
</gene>
<dbReference type="CDD" id="cd09010">
    <property type="entry name" value="MTAP_SsMTAPII_like_MTIP"/>
    <property type="match status" value="1"/>
</dbReference>
<dbReference type="AlphaFoldDB" id="A0A8C9LLT9"/>
<dbReference type="SUPFAM" id="SSF53167">
    <property type="entry name" value="Purine and uridine phosphorylases"/>
    <property type="match status" value="1"/>
</dbReference>
<evidence type="ECO:0000259" key="8">
    <source>
        <dbReference type="Pfam" id="PF01048"/>
    </source>
</evidence>
<dbReference type="FunFam" id="3.40.50.1580:FF:000006">
    <property type="entry name" value="Purine nucleoside phosphorylase"/>
    <property type="match status" value="1"/>
</dbReference>
<keyword evidence="4 7" id="KW-0660">Purine salvage</keyword>
<dbReference type="Gene3D" id="3.40.50.1580">
    <property type="entry name" value="Nucleoside phosphorylase domain"/>
    <property type="match status" value="1"/>
</dbReference>
<evidence type="ECO:0000256" key="4">
    <source>
        <dbReference type="ARBA" id="ARBA00022726"/>
    </source>
</evidence>
<dbReference type="InterPro" id="IPR010044">
    <property type="entry name" value="MTAP"/>
</dbReference>
<feature type="binding site" evidence="7">
    <location>
        <position position="236"/>
    </location>
    <ligand>
        <name>phosphate</name>
        <dbReference type="ChEBI" id="CHEBI:43474"/>
    </ligand>
</feature>
<feature type="binding site" evidence="7">
    <location>
        <begin position="132"/>
        <end position="133"/>
    </location>
    <ligand>
        <name>phosphate</name>
        <dbReference type="ChEBI" id="CHEBI:43474"/>
    </ligand>
</feature>
<comment type="similarity">
    <text evidence="7">Belongs to the PNP/MTAP phosphorylase family. MTAP subfamily.</text>
</comment>
<dbReference type="PANTHER" id="PTHR42679:SF2">
    <property type="entry name" value="S-METHYL-5'-THIOADENOSINE PHOSPHORYLASE"/>
    <property type="match status" value="1"/>
</dbReference>
<dbReference type="GO" id="GO:0019509">
    <property type="term" value="P:L-methionine salvage from methylthioadenosine"/>
    <property type="evidence" value="ECO:0007669"/>
    <property type="project" value="UniProtKB-UniRule"/>
</dbReference>
<feature type="binding site" evidence="7">
    <location>
        <begin position="99"/>
        <end position="100"/>
    </location>
    <ligand>
        <name>phosphate</name>
        <dbReference type="ChEBI" id="CHEBI:43474"/>
    </ligand>
</feature>
<dbReference type="PROSITE" id="PS01240">
    <property type="entry name" value="PNP_MTAP_2"/>
    <property type="match status" value="1"/>
</dbReference>
<dbReference type="PANTHER" id="PTHR42679">
    <property type="entry name" value="S-METHYL-5'-THIOADENOSINE PHOSPHORYLASE"/>
    <property type="match status" value="1"/>
</dbReference>
<dbReference type="NCBIfam" id="TIGR01694">
    <property type="entry name" value="MTAP"/>
    <property type="match status" value="1"/>
</dbReference>
<feature type="binding site" evidence="7">
    <location>
        <begin position="259"/>
        <end position="261"/>
    </location>
    <ligand>
        <name>substrate</name>
    </ligand>
</feature>
<keyword evidence="2 7" id="KW-0328">Glycosyltransferase</keyword>
<comment type="subunit">
    <text evidence="7">Homotrimer.</text>
</comment>
<dbReference type="GO" id="GO:0005634">
    <property type="term" value="C:nucleus"/>
    <property type="evidence" value="ECO:0007669"/>
    <property type="project" value="UniProtKB-SubCell"/>
</dbReference>
<accession>A0A8C9LLT9</accession>
<evidence type="ECO:0000256" key="5">
    <source>
        <dbReference type="ARBA" id="ARBA00023242"/>
    </source>
</evidence>
<dbReference type="InterPro" id="IPR000845">
    <property type="entry name" value="Nucleoside_phosphorylase_d"/>
</dbReference>
<comment type="subcellular location">
    <subcellularLocation>
        <location evidence="7">Cytoplasm</location>
    </subcellularLocation>
    <subcellularLocation>
        <location evidence="7">Nucleus</location>
    </subcellularLocation>
</comment>
<protein>
    <recommendedName>
        <fullName evidence="7">S-methyl-5'-thioadenosine phosphorylase</fullName>
        <ecNumber evidence="7">2.4.2.28</ecNumber>
    </recommendedName>
    <alternativeName>
        <fullName evidence="7">5'-methylthioadenosine phosphorylase</fullName>
        <shortName evidence="7">MTA phosphorylase</shortName>
        <shortName evidence="7">MTAP</shortName>
        <shortName evidence="7">MTAPase</shortName>
    </alternativeName>
</protein>
<dbReference type="GO" id="GO:0017061">
    <property type="term" value="F:S-methyl-5-thioadenosine phosphorylase activity"/>
    <property type="evidence" value="ECO:0007669"/>
    <property type="project" value="UniProtKB-UniRule"/>
</dbReference>
<dbReference type="GO" id="GO:0005829">
    <property type="term" value="C:cytosol"/>
    <property type="evidence" value="ECO:0007669"/>
    <property type="project" value="TreeGrafter"/>
</dbReference>
<comment type="pathway">
    <text evidence="7">Amino-acid biosynthesis; L-methionine biosynthesis via salvage pathway; S-methyl-5-thio-alpha-D-ribose 1-phosphate from S-methyl-5'-thioadenosine (phosphorylase route): step 1/1.</text>
</comment>
<proteinExistence type="inferred from homology"/>
<dbReference type="HAMAP" id="MF_01963">
    <property type="entry name" value="MTAP"/>
    <property type="match status" value="1"/>
</dbReference>
<evidence type="ECO:0000256" key="2">
    <source>
        <dbReference type="ARBA" id="ARBA00022676"/>
    </source>
</evidence>
<dbReference type="Pfam" id="PF01048">
    <property type="entry name" value="PNP_UDP_1"/>
    <property type="match status" value="1"/>
</dbReference>
<dbReference type="GO" id="GO:0006166">
    <property type="term" value="P:purine ribonucleoside salvage"/>
    <property type="evidence" value="ECO:0007669"/>
    <property type="project" value="UniProtKB-KW"/>
</dbReference>